<gene>
    <name evidence="2" type="ORF">LVJ82_15010</name>
</gene>
<dbReference type="PANTHER" id="PTHR11803:SF39">
    <property type="entry name" value="2-IMINOBUTANOATE_2-IMINOPROPANOATE DEAMINASE"/>
    <property type="match status" value="1"/>
</dbReference>
<sequence>MSKQIIHTDKAPAAIGAYSQAVRAGNTVWISGQIPLDPATGDVVAGGFAEQTEQVFKNLAAVIEAAGGTFDQVVKINAYLTDLANFGTFNETMARYMNQPYPARAAVGINSLPKGVLVEAEAILVLE</sequence>
<dbReference type="PANTHER" id="PTHR11803">
    <property type="entry name" value="2-IMINOBUTANOATE/2-IMINOPROPANOATE DEAMINASE RIDA"/>
    <property type="match status" value="1"/>
</dbReference>
<dbReference type="InterPro" id="IPR035959">
    <property type="entry name" value="RutC-like_sf"/>
</dbReference>
<dbReference type="EMBL" id="CP091511">
    <property type="protein sequence ID" value="UOO88752.1"/>
    <property type="molecule type" value="Genomic_DNA"/>
</dbReference>
<comment type="similarity">
    <text evidence="1">Belongs to the RutC family.</text>
</comment>
<dbReference type="Proteomes" id="UP000832011">
    <property type="component" value="Chromosome"/>
</dbReference>
<name>A0ABY4E5Q2_9NEIS</name>
<dbReference type="RefSeq" id="WP_058357557.1">
    <property type="nucleotide sequence ID" value="NZ_CABKVG010000010.1"/>
</dbReference>
<keyword evidence="3" id="KW-1185">Reference proteome</keyword>
<dbReference type="NCBIfam" id="TIGR00004">
    <property type="entry name" value="Rid family detoxifying hydrolase"/>
    <property type="match status" value="1"/>
</dbReference>
<accession>A0ABY4E5Q2</accession>
<evidence type="ECO:0000313" key="3">
    <source>
        <dbReference type="Proteomes" id="UP000832011"/>
    </source>
</evidence>
<evidence type="ECO:0000313" key="2">
    <source>
        <dbReference type="EMBL" id="UOO88752.1"/>
    </source>
</evidence>
<organism evidence="2 3">
    <name type="scientific">Vitreoscilla massiliensis</name>
    <dbReference type="NCBI Taxonomy" id="1689272"/>
    <lineage>
        <taxon>Bacteria</taxon>
        <taxon>Pseudomonadati</taxon>
        <taxon>Pseudomonadota</taxon>
        <taxon>Betaproteobacteria</taxon>
        <taxon>Neisseriales</taxon>
        <taxon>Neisseriaceae</taxon>
        <taxon>Vitreoscilla</taxon>
    </lineage>
</organism>
<dbReference type="InterPro" id="IPR006175">
    <property type="entry name" value="YjgF/YER057c/UK114"/>
</dbReference>
<dbReference type="Pfam" id="PF01042">
    <property type="entry name" value="Ribonuc_L-PSP"/>
    <property type="match status" value="1"/>
</dbReference>
<dbReference type="SUPFAM" id="SSF55298">
    <property type="entry name" value="YjgF-like"/>
    <property type="match status" value="1"/>
</dbReference>
<protein>
    <submittedName>
        <fullName evidence="2">RidA family protein</fullName>
    </submittedName>
</protein>
<dbReference type="InterPro" id="IPR006056">
    <property type="entry name" value="RidA"/>
</dbReference>
<dbReference type="Gene3D" id="3.30.1330.40">
    <property type="entry name" value="RutC-like"/>
    <property type="match status" value="1"/>
</dbReference>
<proteinExistence type="inferred from homology"/>
<evidence type="ECO:0000256" key="1">
    <source>
        <dbReference type="ARBA" id="ARBA00010552"/>
    </source>
</evidence>
<reference evidence="2 3" key="1">
    <citation type="journal article" date="2022" name="Res Sq">
        <title>Evolution of multicellular longitudinally dividing oral cavity symbionts (Neisseriaceae).</title>
        <authorList>
            <person name="Nyongesa S."/>
            <person name="Weber P."/>
            <person name="Bernet E."/>
            <person name="Pullido F."/>
            <person name="Nieckarz M."/>
            <person name="Delaby M."/>
            <person name="Nieves C."/>
            <person name="Viehboeck T."/>
            <person name="Krause N."/>
            <person name="Rivera-Millot A."/>
            <person name="Nakamura A."/>
            <person name="Vischer N."/>
            <person name="VanNieuwenhze M."/>
            <person name="Brun Y."/>
            <person name="Cava F."/>
            <person name="Bulgheresi S."/>
            <person name="Veyrier F."/>
        </authorList>
    </citation>
    <scope>NUCLEOTIDE SEQUENCE [LARGE SCALE GENOMIC DNA]</scope>
    <source>
        <strain evidence="2 3">SN4</strain>
    </source>
</reference>
<dbReference type="CDD" id="cd00448">
    <property type="entry name" value="YjgF_YER057c_UK114_family"/>
    <property type="match status" value="1"/>
</dbReference>